<evidence type="ECO:0000313" key="4">
    <source>
        <dbReference type="Proteomes" id="UP000231501"/>
    </source>
</evidence>
<feature type="domain" description="AB hydrolase-1" evidence="2">
    <location>
        <begin position="25"/>
        <end position="278"/>
    </location>
</feature>
<dbReference type="EMBL" id="PEOG01000132">
    <property type="protein sequence ID" value="PIM50504.1"/>
    <property type="molecule type" value="Genomic_DNA"/>
</dbReference>
<dbReference type="InterPro" id="IPR000073">
    <property type="entry name" value="AB_hydrolase_1"/>
</dbReference>
<dbReference type="OrthoDB" id="9780765at2"/>
<dbReference type="Proteomes" id="UP000231501">
    <property type="component" value="Unassembled WGS sequence"/>
</dbReference>
<sequence length="298" mass="32898">MRTVRQVDAGDLSVGLWDEGPREGPAVVLLHGFPYDIHAYAAVTDRLVQRGCRVLVPYLRGYGSTRFLSDATLRSGEQAALGPDLLALMDALRIESAVLAGYDWGGRAACVVAAAWPERCAGLVSCNGYNLLNPPEAMVPDEPANEARYWYQFYLHGERGRRGLAQHRQAMARLLWQMWSPQWPFAEADFLRTAAAFDNPDFVEVVVHSYRHRHGLVPGDARFLELEARLLTRPVIQSPTILLDGLADGVAVEPDTRSHARHFARLIRHEGVAGVGHNFPQECPSVFTAAVLELVGAP</sequence>
<dbReference type="Gene3D" id="3.40.50.1820">
    <property type="entry name" value="alpha/beta hydrolase"/>
    <property type="match status" value="1"/>
</dbReference>
<evidence type="ECO:0000256" key="1">
    <source>
        <dbReference type="ARBA" id="ARBA00022801"/>
    </source>
</evidence>
<proteinExistence type="predicted"/>
<dbReference type="Pfam" id="PF00561">
    <property type="entry name" value="Abhydrolase_1"/>
    <property type="match status" value="1"/>
</dbReference>
<dbReference type="PRINTS" id="PR00412">
    <property type="entry name" value="EPOXHYDRLASE"/>
</dbReference>
<keyword evidence="1 3" id="KW-0378">Hydrolase</keyword>
<accession>A0A2G9C4D5</accession>
<keyword evidence="4" id="KW-1185">Reference proteome</keyword>
<name>A0A2G9C4D5_9BURK</name>
<dbReference type="RefSeq" id="WP_099864497.1">
    <property type="nucleotide sequence ID" value="NZ_PEOG01000132.1"/>
</dbReference>
<dbReference type="InterPro" id="IPR029058">
    <property type="entry name" value="AB_hydrolase_fold"/>
</dbReference>
<evidence type="ECO:0000313" key="3">
    <source>
        <dbReference type="EMBL" id="PIM50504.1"/>
    </source>
</evidence>
<reference evidence="3 4" key="1">
    <citation type="submission" date="2017-11" db="EMBL/GenBank/DDBJ databases">
        <title>Draft genome sequence of Mitsuaria sp. HWN-4.</title>
        <authorList>
            <person name="Gundlapally S.R."/>
        </authorList>
    </citation>
    <scope>NUCLEOTIDE SEQUENCE [LARGE SCALE GENOMIC DNA]</scope>
    <source>
        <strain evidence="3 4">HWN-4</strain>
    </source>
</reference>
<comment type="caution">
    <text evidence="3">The sequence shown here is derived from an EMBL/GenBank/DDBJ whole genome shotgun (WGS) entry which is preliminary data.</text>
</comment>
<dbReference type="SUPFAM" id="SSF53474">
    <property type="entry name" value="alpha/beta-Hydrolases"/>
    <property type="match status" value="1"/>
</dbReference>
<dbReference type="GO" id="GO:0016787">
    <property type="term" value="F:hydrolase activity"/>
    <property type="evidence" value="ECO:0007669"/>
    <property type="project" value="UniProtKB-KW"/>
</dbReference>
<dbReference type="InterPro" id="IPR000639">
    <property type="entry name" value="Epox_hydrolase-like"/>
</dbReference>
<dbReference type="AlphaFoldDB" id="A0A2G9C4D5"/>
<protein>
    <submittedName>
        <fullName evidence="3">Alpha/beta hydrolase</fullName>
    </submittedName>
</protein>
<gene>
    <name evidence="3" type="ORF">CS062_24655</name>
</gene>
<evidence type="ECO:0000259" key="2">
    <source>
        <dbReference type="Pfam" id="PF00561"/>
    </source>
</evidence>
<organism evidence="3 4">
    <name type="scientific">Roseateles chitinivorans</name>
    <dbReference type="NCBI Taxonomy" id="2917965"/>
    <lineage>
        <taxon>Bacteria</taxon>
        <taxon>Pseudomonadati</taxon>
        <taxon>Pseudomonadota</taxon>
        <taxon>Betaproteobacteria</taxon>
        <taxon>Burkholderiales</taxon>
        <taxon>Sphaerotilaceae</taxon>
        <taxon>Roseateles</taxon>
    </lineage>
</organism>
<dbReference type="PANTHER" id="PTHR43329">
    <property type="entry name" value="EPOXIDE HYDROLASE"/>
    <property type="match status" value="1"/>
</dbReference>